<reference evidence="3" key="1">
    <citation type="submission" date="2020-12" db="UniProtKB">
        <authorList>
            <consortium name="WormBaseParasite"/>
        </authorList>
    </citation>
    <scope>IDENTIFICATION</scope>
    <source>
        <strain evidence="3">MHco3</strain>
    </source>
</reference>
<dbReference type="OrthoDB" id="5842022at2759"/>
<dbReference type="InterPro" id="IPR001810">
    <property type="entry name" value="F-box_dom"/>
</dbReference>
<evidence type="ECO:0000313" key="2">
    <source>
        <dbReference type="Proteomes" id="UP000025227"/>
    </source>
</evidence>
<dbReference type="SUPFAM" id="SSF81383">
    <property type="entry name" value="F-box domain"/>
    <property type="match status" value="1"/>
</dbReference>
<evidence type="ECO:0000313" key="3">
    <source>
        <dbReference type="WBParaSite" id="HCON_00014490-00001"/>
    </source>
</evidence>
<sequence>MESRQSIKCSLCDAIRQSAYHLPGHICRHLSYRCLCSSPSTDSIERDRDAPLVPGLIPRSSDRTALEKNQQITTESNDYWSNVTSKELTDLSLNQPEDHFPWNRLPKELQVKVLRYLTRTDLDKCRVLNREMFELIRRNERFMQQRRIIEKLQIRILNFTKNFRLRVSVRCYEAGIPYESFSPWGCNRLRKILKNATIRYMMIKNGRLTDNILRTISSCFLNVDCCVQILSIMRTSVAAVTSSVFLEFLRNAAPTHIHIRDISVMMGCPFSPEVLEFIVTRHQFELVRFNHRKTEPFPLNDDILSKLTASTFNIDVTTQITDDGIKSFLGGLACGKHELVHGQIRTRFFCRSLLPYIPSNVEVFTNGCMLTLSHKCLYNRSIRENSKAQDFVITAKSSTTLFNRSFH</sequence>
<evidence type="ECO:0000259" key="1">
    <source>
        <dbReference type="PROSITE" id="PS50181"/>
    </source>
</evidence>
<accession>A0A7I5E5Q3</accession>
<protein>
    <submittedName>
        <fullName evidence="3">F-box domain-containing protein</fullName>
    </submittedName>
</protein>
<dbReference type="WBParaSite" id="HCON_00014490-00001">
    <property type="protein sequence ID" value="HCON_00014490-00001"/>
    <property type="gene ID" value="HCON_00014490"/>
</dbReference>
<organism evidence="2 3">
    <name type="scientific">Haemonchus contortus</name>
    <name type="common">Barber pole worm</name>
    <dbReference type="NCBI Taxonomy" id="6289"/>
    <lineage>
        <taxon>Eukaryota</taxon>
        <taxon>Metazoa</taxon>
        <taxon>Ecdysozoa</taxon>
        <taxon>Nematoda</taxon>
        <taxon>Chromadorea</taxon>
        <taxon>Rhabditida</taxon>
        <taxon>Rhabditina</taxon>
        <taxon>Rhabditomorpha</taxon>
        <taxon>Strongyloidea</taxon>
        <taxon>Trichostrongylidae</taxon>
        <taxon>Haemonchus</taxon>
    </lineage>
</organism>
<dbReference type="AlphaFoldDB" id="A0A7I5E5Q3"/>
<dbReference type="InterPro" id="IPR036047">
    <property type="entry name" value="F-box-like_dom_sf"/>
</dbReference>
<dbReference type="PROSITE" id="PS50181">
    <property type="entry name" value="FBOX"/>
    <property type="match status" value="1"/>
</dbReference>
<proteinExistence type="predicted"/>
<dbReference type="Proteomes" id="UP000025227">
    <property type="component" value="Unplaced"/>
</dbReference>
<keyword evidence="2" id="KW-1185">Reference proteome</keyword>
<name>A0A7I5E5Q3_HAECO</name>
<feature type="domain" description="F-box" evidence="1">
    <location>
        <begin position="99"/>
        <end position="145"/>
    </location>
</feature>